<reference evidence="3" key="1">
    <citation type="submission" date="2020-04" db="EMBL/GenBank/DDBJ databases">
        <authorList>
            <person name="Neveu A P."/>
        </authorList>
    </citation>
    <scope>NUCLEOTIDE SEQUENCE</scope>
    <source>
        <tissue evidence="3">Whole embryo</tissue>
    </source>
</reference>
<keyword evidence="1" id="KW-0812">Transmembrane</keyword>
<dbReference type="InterPro" id="IPR029063">
    <property type="entry name" value="SAM-dependent_MTases_sf"/>
</dbReference>
<dbReference type="PANTHER" id="PTHR12496">
    <property type="entry name" value="CGI-41 METHYLTRANSFERASE"/>
    <property type="match status" value="1"/>
</dbReference>
<dbReference type="Gene3D" id="3.40.50.150">
    <property type="entry name" value="Vaccinia Virus protein VP39"/>
    <property type="match status" value="1"/>
</dbReference>
<feature type="transmembrane region" description="Helical" evidence="1">
    <location>
        <begin position="296"/>
        <end position="319"/>
    </location>
</feature>
<dbReference type="EMBL" id="LR789929">
    <property type="protein sequence ID" value="CAB3265791.1"/>
    <property type="molecule type" value="mRNA"/>
</dbReference>
<dbReference type="PANTHER" id="PTHR12496:SF2">
    <property type="entry name" value="METHYLTRANSFERASE-LIKE PROTEIN 25B"/>
    <property type="match status" value="1"/>
</dbReference>
<protein>
    <submittedName>
        <fullName evidence="3">Protein RRNAD1-like</fullName>
    </submittedName>
</protein>
<dbReference type="AlphaFoldDB" id="A0A6F9DRI7"/>
<dbReference type="InterPro" id="IPR025714">
    <property type="entry name" value="Methyltranfer_dom"/>
</dbReference>
<sequence>MLLKLSCQEKMLKHIFRKHVKPKKQHEIYLLSKTVAELLESSKCSDIIDFGSGQGHLARSLTLGYNCPVITLEQNKNFIKKAEEFDDDACKTLHKANRQADVVGQVTARHVQYNVSTDVAADIFIDTIDKKVQSHVEPTYLLTGLHACGDLSATMIRLYKESPRIAALVSVACCYMKLSTEPESTYIGYPMSLYVKGLDNHKIPYKSRESACHALEDYRCRLKGAGPQLRMHCYRAALGTILRKLHPDMVRLPVQTIKKAFNLSFVEYVALAFKKLKLSAPNEVDVQEAESLLSQWVHVVIYFCLCLMVAPTVESIILLDRMIYLKEHGLNCEIKSLFEPKLSPRCFAIIASKDSQ</sequence>
<accession>A0A6F9DRI7</accession>
<gene>
    <name evidence="3" type="primary">Rrnad1-001</name>
</gene>
<keyword evidence="1" id="KW-1133">Transmembrane helix</keyword>
<feature type="domain" description="Methyltransferase" evidence="2">
    <location>
        <begin position="23"/>
        <end position="180"/>
    </location>
</feature>
<evidence type="ECO:0000259" key="2">
    <source>
        <dbReference type="Pfam" id="PF13679"/>
    </source>
</evidence>
<proteinExistence type="evidence at transcript level"/>
<dbReference type="Pfam" id="PF13679">
    <property type="entry name" value="Methyltransf_32"/>
    <property type="match status" value="1"/>
</dbReference>
<keyword evidence="1" id="KW-0472">Membrane</keyword>
<organism evidence="3">
    <name type="scientific">Phallusia mammillata</name>
    <dbReference type="NCBI Taxonomy" id="59560"/>
    <lineage>
        <taxon>Eukaryota</taxon>
        <taxon>Metazoa</taxon>
        <taxon>Chordata</taxon>
        <taxon>Tunicata</taxon>
        <taxon>Ascidiacea</taxon>
        <taxon>Phlebobranchia</taxon>
        <taxon>Ascidiidae</taxon>
        <taxon>Phallusia</taxon>
    </lineage>
</organism>
<dbReference type="InterPro" id="IPR052220">
    <property type="entry name" value="METTL25"/>
</dbReference>
<name>A0A6F9DRI7_9ASCI</name>
<dbReference type="SUPFAM" id="SSF53335">
    <property type="entry name" value="S-adenosyl-L-methionine-dependent methyltransferases"/>
    <property type="match status" value="1"/>
</dbReference>
<evidence type="ECO:0000256" key="1">
    <source>
        <dbReference type="SAM" id="Phobius"/>
    </source>
</evidence>
<evidence type="ECO:0000313" key="3">
    <source>
        <dbReference type="EMBL" id="CAB3265791.1"/>
    </source>
</evidence>